<comment type="caution">
    <text evidence="6">The sequence shown here is derived from an EMBL/GenBank/DDBJ whole genome shotgun (WGS) entry which is preliminary data.</text>
</comment>
<evidence type="ECO:0000256" key="2">
    <source>
        <dbReference type="ARBA" id="ARBA00023125"/>
    </source>
</evidence>
<keyword evidence="3" id="KW-0804">Transcription</keyword>
<accession>A0A6N9YLJ3</accession>
<dbReference type="Pfam" id="PF00356">
    <property type="entry name" value="LacI"/>
    <property type="match status" value="1"/>
</dbReference>
<feature type="domain" description="HTH lacI-type" evidence="5">
    <location>
        <begin position="4"/>
        <end position="58"/>
    </location>
</feature>
<evidence type="ECO:0000313" key="7">
    <source>
        <dbReference type="Proteomes" id="UP000469185"/>
    </source>
</evidence>
<dbReference type="CDD" id="cd06267">
    <property type="entry name" value="PBP1_LacI_sugar_binding-like"/>
    <property type="match status" value="1"/>
</dbReference>
<dbReference type="InterPro" id="IPR000843">
    <property type="entry name" value="HTH_LacI"/>
</dbReference>
<dbReference type="AlphaFoldDB" id="A0A6N9YLJ3"/>
<organism evidence="6 7">
    <name type="scientific">Phytoactinopolyspora alkaliphila</name>
    <dbReference type="NCBI Taxonomy" id="1783498"/>
    <lineage>
        <taxon>Bacteria</taxon>
        <taxon>Bacillati</taxon>
        <taxon>Actinomycetota</taxon>
        <taxon>Actinomycetes</taxon>
        <taxon>Jiangellales</taxon>
        <taxon>Jiangellaceae</taxon>
        <taxon>Phytoactinopolyspora</taxon>
    </lineage>
</organism>
<gene>
    <name evidence="6" type="ORF">G1H11_10380</name>
</gene>
<evidence type="ECO:0000256" key="4">
    <source>
        <dbReference type="SAM" id="MobiDB-lite"/>
    </source>
</evidence>
<keyword evidence="7" id="KW-1185">Reference proteome</keyword>
<evidence type="ECO:0000313" key="6">
    <source>
        <dbReference type="EMBL" id="NED95718.1"/>
    </source>
</evidence>
<proteinExistence type="predicted"/>
<protein>
    <submittedName>
        <fullName evidence="6">LacI family transcriptional regulator</fullName>
    </submittedName>
</protein>
<dbReference type="SUPFAM" id="SSF47413">
    <property type="entry name" value="lambda repressor-like DNA-binding domains"/>
    <property type="match status" value="1"/>
</dbReference>
<keyword evidence="2" id="KW-0238">DNA-binding</keyword>
<dbReference type="PANTHER" id="PTHR30146:SF138">
    <property type="entry name" value="TRANSCRIPTIONAL REGULATORY PROTEIN"/>
    <property type="match status" value="1"/>
</dbReference>
<dbReference type="GO" id="GO:0000976">
    <property type="term" value="F:transcription cis-regulatory region binding"/>
    <property type="evidence" value="ECO:0007669"/>
    <property type="project" value="TreeGrafter"/>
</dbReference>
<dbReference type="PROSITE" id="PS50932">
    <property type="entry name" value="HTH_LACI_2"/>
    <property type="match status" value="1"/>
</dbReference>
<dbReference type="GO" id="GO:0003700">
    <property type="term" value="F:DNA-binding transcription factor activity"/>
    <property type="evidence" value="ECO:0007669"/>
    <property type="project" value="TreeGrafter"/>
</dbReference>
<dbReference type="InterPro" id="IPR010982">
    <property type="entry name" value="Lambda_DNA-bd_dom_sf"/>
</dbReference>
<dbReference type="CDD" id="cd01392">
    <property type="entry name" value="HTH_LacI"/>
    <property type="match status" value="1"/>
</dbReference>
<dbReference type="InterPro" id="IPR046335">
    <property type="entry name" value="LacI/GalR-like_sensor"/>
</dbReference>
<dbReference type="SUPFAM" id="SSF53822">
    <property type="entry name" value="Periplasmic binding protein-like I"/>
    <property type="match status" value="1"/>
</dbReference>
<dbReference type="Proteomes" id="UP000469185">
    <property type="component" value="Unassembled WGS sequence"/>
</dbReference>
<dbReference type="PANTHER" id="PTHR30146">
    <property type="entry name" value="LACI-RELATED TRANSCRIPTIONAL REPRESSOR"/>
    <property type="match status" value="1"/>
</dbReference>
<sequence>MPRVTIYSVAQACGVSSSTVSRAFTRPDLVKDSVRQRILAAAAELGYRPNKSARAIATGRTAMVGLVVPDITNPFMPPLVRAVQRAAGDHDWSVLLVDAEEQSAAEAELISRLHGQVDGLILASPRARSIDLQNAAEDLPCVLMNRVIRGLPSVVCDNGAALAAIGDQLVRDGHRRVALLGGPASSWAAQQRARTVRAWAARAEVVLDELKPYDASFDGGREAGAALLATGTTAAFAFDDVMACGVLAELASRGVAVPGDYSVVGCDDVLLARMVTPSLTTVTAPFGELGRAAVELLRESVAEPEGRPSRVTLPGVPVTRASTGPVAARTP</sequence>
<dbReference type="RefSeq" id="WP_163818506.1">
    <property type="nucleotide sequence ID" value="NZ_JAAGOB010000005.1"/>
</dbReference>
<dbReference type="InterPro" id="IPR028082">
    <property type="entry name" value="Peripla_BP_I"/>
</dbReference>
<reference evidence="6 7" key="1">
    <citation type="submission" date="2020-02" db="EMBL/GenBank/DDBJ databases">
        <authorList>
            <person name="Li X.-J."/>
            <person name="Feng X.-M."/>
        </authorList>
    </citation>
    <scope>NUCLEOTIDE SEQUENCE [LARGE SCALE GENOMIC DNA]</scope>
    <source>
        <strain evidence="6 7">CGMCC 4.7225</strain>
    </source>
</reference>
<dbReference type="Gene3D" id="3.40.50.2300">
    <property type="match status" value="2"/>
</dbReference>
<keyword evidence="1" id="KW-0805">Transcription regulation</keyword>
<dbReference type="EMBL" id="JAAGOB010000005">
    <property type="protein sequence ID" value="NED95718.1"/>
    <property type="molecule type" value="Genomic_DNA"/>
</dbReference>
<evidence type="ECO:0000259" key="5">
    <source>
        <dbReference type="PROSITE" id="PS50932"/>
    </source>
</evidence>
<name>A0A6N9YLJ3_9ACTN</name>
<dbReference type="Pfam" id="PF13377">
    <property type="entry name" value="Peripla_BP_3"/>
    <property type="match status" value="1"/>
</dbReference>
<feature type="region of interest" description="Disordered" evidence="4">
    <location>
        <begin position="303"/>
        <end position="331"/>
    </location>
</feature>
<dbReference type="Gene3D" id="1.10.260.40">
    <property type="entry name" value="lambda repressor-like DNA-binding domains"/>
    <property type="match status" value="1"/>
</dbReference>
<dbReference type="SMART" id="SM00354">
    <property type="entry name" value="HTH_LACI"/>
    <property type="match status" value="1"/>
</dbReference>
<evidence type="ECO:0000256" key="3">
    <source>
        <dbReference type="ARBA" id="ARBA00023163"/>
    </source>
</evidence>
<evidence type="ECO:0000256" key="1">
    <source>
        <dbReference type="ARBA" id="ARBA00023015"/>
    </source>
</evidence>